<name>A0A4D6KIW9_VIGUN</name>
<gene>
    <name evidence="1" type="ORF">DEO72_LG1g1484</name>
</gene>
<proteinExistence type="predicted"/>
<protein>
    <submittedName>
        <fullName evidence="1">Uncharacterized protein</fullName>
    </submittedName>
</protein>
<keyword evidence="2" id="KW-1185">Reference proteome</keyword>
<organism evidence="1 2">
    <name type="scientific">Vigna unguiculata</name>
    <name type="common">Cowpea</name>
    <dbReference type="NCBI Taxonomy" id="3917"/>
    <lineage>
        <taxon>Eukaryota</taxon>
        <taxon>Viridiplantae</taxon>
        <taxon>Streptophyta</taxon>
        <taxon>Embryophyta</taxon>
        <taxon>Tracheophyta</taxon>
        <taxon>Spermatophyta</taxon>
        <taxon>Magnoliopsida</taxon>
        <taxon>eudicotyledons</taxon>
        <taxon>Gunneridae</taxon>
        <taxon>Pentapetalae</taxon>
        <taxon>rosids</taxon>
        <taxon>fabids</taxon>
        <taxon>Fabales</taxon>
        <taxon>Fabaceae</taxon>
        <taxon>Papilionoideae</taxon>
        <taxon>50 kb inversion clade</taxon>
        <taxon>NPAAA clade</taxon>
        <taxon>indigoferoid/millettioid clade</taxon>
        <taxon>Phaseoleae</taxon>
        <taxon>Vigna</taxon>
    </lineage>
</organism>
<dbReference type="PANTHER" id="PTHR36074:SF1">
    <property type="entry name" value="ISOPENTENYL-DIPHOSPHATE DELTA-ISOMERASE"/>
    <property type="match status" value="1"/>
</dbReference>
<accession>A0A4D6KIW9</accession>
<evidence type="ECO:0000313" key="1">
    <source>
        <dbReference type="EMBL" id="QCD77856.1"/>
    </source>
</evidence>
<reference evidence="1 2" key="1">
    <citation type="submission" date="2019-04" db="EMBL/GenBank/DDBJ databases">
        <title>An improved genome assembly and genetic linkage map for asparagus bean, Vigna unguiculata ssp. sesquipedialis.</title>
        <authorList>
            <person name="Xia Q."/>
            <person name="Zhang R."/>
            <person name="Dong Y."/>
        </authorList>
    </citation>
    <scope>NUCLEOTIDE SEQUENCE [LARGE SCALE GENOMIC DNA]</scope>
    <source>
        <tissue evidence="1">Leaf</tissue>
    </source>
</reference>
<evidence type="ECO:0000313" key="2">
    <source>
        <dbReference type="Proteomes" id="UP000501690"/>
    </source>
</evidence>
<dbReference type="EMBL" id="CP039345">
    <property type="protein sequence ID" value="QCD77856.1"/>
    <property type="molecule type" value="Genomic_DNA"/>
</dbReference>
<dbReference type="AlphaFoldDB" id="A0A4D6KIW9"/>
<dbReference type="PANTHER" id="PTHR36074">
    <property type="entry name" value="ISOPENTENYL-DIPHOSPHATE DELTA-ISOMERASE"/>
    <property type="match status" value="1"/>
</dbReference>
<dbReference type="Proteomes" id="UP000501690">
    <property type="component" value="Linkage Group LG1"/>
</dbReference>
<sequence length="324" mass="36067">MAGLTLLLDLWKKNQRFNTERTYQASSLFSASASATVASFAAATSFSSKDFFGPQVAHCDAGAMISEDHIPSMGKGGKYFYHDSLKYNTNKQYKIELKPLYSALEWKSFSIITLRSFLMFYLPLMEPHAKMEQDDAEFLQNKLGNDGKLSVPFKNSLLQIIREVTVVTTRRILERVSVYYVSRRMAWKLLKDVPQSAARKAGRKMPTLVYIYSVSKSTFRGYMLGVSASWLVQVGVGVFQFFKSKAKNENLSNDVRIRVLRQKVFLATVRCNASLIFASIGGGIGASLIRPSLGQWVGCAIGDLVGPVIVAVCADKVLHVNLNL</sequence>